<name>A0A915TXQ8_9BACT</name>
<dbReference type="Proteomes" id="UP001063350">
    <property type="component" value="Chromosome"/>
</dbReference>
<protein>
    <recommendedName>
        <fullName evidence="4">Fibronectin type-III domain-containing protein</fullName>
    </recommendedName>
</protein>
<dbReference type="RefSeq" id="WP_267927633.1">
    <property type="nucleotide sequence ID" value="NZ_AP024233.1"/>
</dbReference>
<dbReference type="EMBL" id="AP024233">
    <property type="protein sequence ID" value="BCO07683.1"/>
    <property type="molecule type" value="Genomic_DNA"/>
</dbReference>
<dbReference type="InterPro" id="IPR008979">
    <property type="entry name" value="Galactose-bd-like_sf"/>
</dbReference>
<evidence type="ECO:0000313" key="2">
    <source>
        <dbReference type="EMBL" id="BCO07683.1"/>
    </source>
</evidence>
<dbReference type="KEGG" id="ddu:GF1_00590"/>
<dbReference type="AlphaFoldDB" id="A0A915TXQ8"/>
<dbReference type="SUPFAM" id="SSF49785">
    <property type="entry name" value="Galactose-binding domain-like"/>
    <property type="match status" value="1"/>
</dbReference>
<evidence type="ECO:0000256" key="1">
    <source>
        <dbReference type="SAM" id="SignalP"/>
    </source>
</evidence>
<accession>A0A915TXQ8</accession>
<evidence type="ECO:0000313" key="3">
    <source>
        <dbReference type="Proteomes" id="UP001063350"/>
    </source>
</evidence>
<organism evidence="2 3">
    <name type="scientific">Desulfolithobacter dissulfuricans</name>
    <dbReference type="NCBI Taxonomy" id="2795293"/>
    <lineage>
        <taxon>Bacteria</taxon>
        <taxon>Pseudomonadati</taxon>
        <taxon>Thermodesulfobacteriota</taxon>
        <taxon>Desulfobulbia</taxon>
        <taxon>Desulfobulbales</taxon>
        <taxon>Desulfobulbaceae</taxon>
        <taxon>Desulfolithobacter</taxon>
    </lineage>
</organism>
<gene>
    <name evidence="2" type="ORF">GF1_00590</name>
</gene>
<keyword evidence="3" id="KW-1185">Reference proteome</keyword>
<reference evidence="2" key="1">
    <citation type="submission" date="2020-12" db="EMBL/GenBank/DDBJ databases">
        <title>Desulfobium dissulfuricans gen. nov., sp. nov., a novel mesophilic, sulfate-reducing bacterium isolated from a deep-sea hydrothermal vent.</title>
        <authorList>
            <person name="Hashimoto Y."/>
            <person name="Tame A."/>
            <person name="Sawayama S."/>
            <person name="Miyazaki J."/>
            <person name="Takai K."/>
            <person name="Nakagawa S."/>
        </authorList>
    </citation>
    <scope>NUCLEOTIDE SEQUENCE</scope>
    <source>
        <strain evidence="2">GF1</strain>
    </source>
</reference>
<sequence>MSKKGIWGAIVLTLLMPAISLASSQTLTISWNIADSSGISGYKMYYAYDDQMTNKTVACENYENPATTSSLTCSFDVDQYPFFVQIAAVPSDGSPEILSAPQQIIEFISTVQDFQVVPSTTESTASYAINFQPETSEIPSDYLPDTGNDFNTTDGYGWINNDIEAIRDRNSTLSPDQAYDTFIAVNPTAIWEISVPNGSYDVEVSVGDPAWPTPEELNSVHAEGVTIINQEGVDSSNPWITRTQTIQVKDSRLTLTFTGSDPYTKLCWIKITPAP</sequence>
<evidence type="ECO:0008006" key="4">
    <source>
        <dbReference type="Google" id="ProtNLM"/>
    </source>
</evidence>
<proteinExistence type="predicted"/>
<feature type="signal peptide" evidence="1">
    <location>
        <begin position="1"/>
        <end position="22"/>
    </location>
</feature>
<feature type="chain" id="PRO_5037964196" description="Fibronectin type-III domain-containing protein" evidence="1">
    <location>
        <begin position="23"/>
        <end position="275"/>
    </location>
</feature>
<keyword evidence="1" id="KW-0732">Signal</keyword>
<dbReference type="Gene3D" id="2.60.120.430">
    <property type="entry name" value="Galactose-binding lectin"/>
    <property type="match status" value="1"/>
</dbReference>